<evidence type="ECO:0000256" key="5">
    <source>
        <dbReference type="SAM" id="MobiDB-lite"/>
    </source>
</evidence>
<dbReference type="InterPro" id="IPR037682">
    <property type="entry name" value="TonB_C"/>
</dbReference>
<dbReference type="EMBL" id="JBHLVZ010000098">
    <property type="protein sequence ID" value="MFC0389207.1"/>
    <property type="molecule type" value="Genomic_DNA"/>
</dbReference>
<accession>A0ABV6J048</accession>
<evidence type="ECO:0000259" key="7">
    <source>
        <dbReference type="PROSITE" id="PS52015"/>
    </source>
</evidence>
<evidence type="ECO:0000313" key="8">
    <source>
        <dbReference type="EMBL" id="MFC0389207.1"/>
    </source>
</evidence>
<keyword evidence="2 6" id="KW-0812">Transmembrane</keyword>
<feature type="compositionally biased region" description="Pro residues" evidence="5">
    <location>
        <begin position="214"/>
        <end position="226"/>
    </location>
</feature>
<feature type="region of interest" description="Disordered" evidence="5">
    <location>
        <begin position="69"/>
        <end position="301"/>
    </location>
</feature>
<protein>
    <submittedName>
        <fullName evidence="8">Energy transducer TonB</fullName>
    </submittedName>
</protein>
<comment type="caution">
    <text evidence="8">The sequence shown here is derived from an EMBL/GenBank/DDBJ whole genome shotgun (WGS) entry which is preliminary data.</text>
</comment>
<keyword evidence="9" id="KW-1185">Reference proteome</keyword>
<feature type="compositionally biased region" description="Pro residues" evidence="5">
    <location>
        <begin position="96"/>
        <end position="113"/>
    </location>
</feature>
<comment type="subcellular location">
    <subcellularLocation>
        <location evidence="1">Membrane</location>
        <topology evidence="1">Single-pass membrane protein</topology>
    </subcellularLocation>
</comment>
<feature type="compositionally biased region" description="Low complexity" evidence="5">
    <location>
        <begin position="289"/>
        <end position="301"/>
    </location>
</feature>
<keyword evidence="4 6" id="KW-0472">Membrane</keyword>
<dbReference type="Pfam" id="PF03544">
    <property type="entry name" value="TonB_C"/>
    <property type="match status" value="1"/>
</dbReference>
<reference evidence="8 9" key="1">
    <citation type="submission" date="2024-09" db="EMBL/GenBank/DDBJ databases">
        <authorList>
            <person name="Sun Q."/>
            <person name="Mori K."/>
        </authorList>
    </citation>
    <scope>NUCLEOTIDE SEQUENCE [LARGE SCALE GENOMIC DNA]</scope>
    <source>
        <strain evidence="8 9">CCM 7468</strain>
    </source>
</reference>
<gene>
    <name evidence="8" type="ORF">ACFFIC_27225</name>
</gene>
<feature type="compositionally biased region" description="Pro residues" evidence="5">
    <location>
        <begin position="121"/>
        <end position="188"/>
    </location>
</feature>
<feature type="domain" description="TonB C-terminal" evidence="7">
    <location>
        <begin position="314"/>
        <end position="406"/>
    </location>
</feature>
<dbReference type="Gene3D" id="3.30.1150.10">
    <property type="match status" value="1"/>
</dbReference>
<evidence type="ECO:0000256" key="3">
    <source>
        <dbReference type="ARBA" id="ARBA00022989"/>
    </source>
</evidence>
<organism evidence="8 9">
    <name type="scientific">Muricoccus vinaceus</name>
    <dbReference type="NCBI Taxonomy" id="424704"/>
    <lineage>
        <taxon>Bacteria</taxon>
        <taxon>Pseudomonadati</taxon>
        <taxon>Pseudomonadota</taxon>
        <taxon>Alphaproteobacteria</taxon>
        <taxon>Acetobacterales</taxon>
        <taxon>Roseomonadaceae</taxon>
        <taxon>Muricoccus</taxon>
    </lineage>
</organism>
<sequence length="406" mass="41809">MSAAGLSAIGPLPPGRARRAAGRAAWRRPGLVLSLLLHLLVLWWLFVGLPPRRMPEPSAPSAVDVVYEGGAPEDLPAPPAEGAPAPLEPPSTGALPIPPSPMPRVAEPPPPDAAPRVAEAPPAPPGAPLLPPAPQATPPVPAPPSAAPPSPPPLAQAPPSPPPPALALPQPVPPMARALPPVPLPSQPAPAELSMPPPPPPAETPREAEMAALPLPPPPAPEPPAEPAQARAVPTPRPTPPQQAQSRPRPASPFAGALDLSQGPPVALGRPSPPSAPGSSGTRRDRDAAAAVASPQADAPNAQLRIRGANLGADWRSAFMAWLREHGYYPRQAVEAGEDGTAVVRFTVDRTGRVSGLQLIGRSGSIWLDAGAQALLRGRSVPPFPTSTREDSAEIDLTINYILRRH</sequence>
<evidence type="ECO:0000313" key="9">
    <source>
        <dbReference type="Proteomes" id="UP001589789"/>
    </source>
</evidence>
<dbReference type="NCBIfam" id="TIGR01352">
    <property type="entry name" value="tonB_Cterm"/>
    <property type="match status" value="1"/>
</dbReference>
<feature type="transmembrane region" description="Helical" evidence="6">
    <location>
        <begin position="29"/>
        <end position="49"/>
    </location>
</feature>
<evidence type="ECO:0000256" key="1">
    <source>
        <dbReference type="ARBA" id="ARBA00004167"/>
    </source>
</evidence>
<dbReference type="RefSeq" id="WP_377056365.1">
    <property type="nucleotide sequence ID" value="NZ_JBHLVZ010000098.1"/>
</dbReference>
<feature type="compositionally biased region" description="Low complexity" evidence="5">
    <location>
        <begin position="242"/>
        <end position="253"/>
    </location>
</feature>
<evidence type="ECO:0000256" key="4">
    <source>
        <dbReference type="ARBA" id="ARBA00023136"/>
    </source>
</evidence>
<dbReference type="PROSITE" id="PS52015">
    <property type="entry name" value="TONB_CTD"/>
    <property type="match status" value="1"/>
</dbReference>
<keyword evidence="3 6" id="KW-1133">Transmembrane helix</keyword>
<evidence type="ECO:0000256" key="6">
    <source>
        <dbReference type="SAM" id="Phobius"/>
    </source>
</evidence>
<evidence type="ECO:0000256" key="2">
    <source>
        <dbReference type="ARBA" id="ARBA00022692"/>
    </source>
</evidence>
<feature type="compositionally biased region" description="Pro residues" evidence="5">
    <location>
        <begin position="75"/>
        <end position="89"/>
    </location>
</feature>
<dbReference type="InterPro" id="IPR006260">
    <property type="entry name" value="TonB/TolA_C"/>
</dbReference>
<proteinExistence type="predicted"/>
<dbReference type="SUPFAM" id="SSF74653">
    <property type="entry name" value="TolA/TonB C-terminal domain"/>
    <property type="match status" value="1"/>
</dbReference>
<dbReference type="Proteomes" id="UP001589789">
    <property type="component" value="Unassembled WGS sequence"/>
</dbReference>
<name>A0ABV6J048_9PROT</name>